<dbReference type="UniPathway" id="UPA00035">
    <property type="reaction ID" value="UER00044"/>
</dbReference>
<evidence type="ECO:0000256" key="7">
    <source>
        <dbReference type="ARBA" id="ARBA00023239"/>
    </source>
</evidence>
<dbReference type="CDD" id="cd04724">
    <property type="entry name" value="Tryptophan_synthase_alpha"/>
    <property type="match status" value="1"/>
</dbReference>
<dbReference type="GO" id="GO:0004834">
    <property type="term" value="F:tryptophan synthase activity"/>
    <property type="evidence" value="ECO:0007669"/>
    <property type="project" value="UniProtKB-EC"/>
</dbReference>
<evidence type="ECO:0000313" key="10">
    <source>
        <dbReference type="EMBL" id="EWC61342.1"/>
    </source>
</evidence>
<keyword evidence="7 10" id="KW-0456">Lyase</keyword>
<accession>W7IX01</accession>
<comment type="caution">
    <text evidence="10">The sequence shown here is derived from an EMBL/GenBank/DDBJ whole genome shotgun (WGS) entry which is preliminary data.</text>
</comment>
<sequence length="275" mass="29222">MARFFDQLTPDRPGLALFLNAGDPPLDVLAELLPALDEIGVDCLELAVPFPGSVTDGKTVRDSADRALAQGVDLDVTLEFVARVRPTLKRLRIALLADWSHSLKRRSLAAVAGEVVDSGVDGLLVHGLPPRLRAEYHRVTTEAQLPIVTTCYHGVSTPEVQREAAAHATAYLYLVAHYGRSGTAPAAGYAELADTVVRLNATATAPIAVGFGVKTRHDVEAVHRIGANAAIVGSAGVGVVERALHRRTDLVAEFGDFARSLLHPIHYPLASGSTP</sequence>
<evidence type="ECO:0000256" key="6">
    <source>
        <dbReference type="ARBA" id="ARBA00023141"/>
    </source>
</evidence>
<dbReference type="EC" id="4.2.1.20" evidence="3"/>
<dbReference type="SUPFAM" id="SSF51366">
    <property type="entry name" value="Ribulose-phoshate binding barrel"/>
    <property type="match status" value="1"/>
</dbReference>
<dbReference type="EMBL" id="AYXG01000118">
    <property type="protein sequence ID" value="EWC61342.1"/>
    <property type="molecule type" value="Genomic_DNA"/>
</dbReference>
<dbReference type="InterPro" id="IPR002028">
    <property type="entry name" value="Trp_synthase_suA"/>
</dbReference>
<evidence type="ECO:0000256" key="5">
    <source>
        <dbReference type="ARBA" id="ARBA00022822"/>
    </source>
</evidence>
<dbReference type="OrthoDB" id="5146712at2"/>
<keyword evidence="11" id="KW-1185">Reference proteome</keyword>
<evidence type="ECO:0000256" key="8">
    <source>
        <dbReference type="ARBA" id="ARBA00049047"/>
    </source>
</evidence>
<evidence type="ECO:0000256" key="9">
    <source>
        <dbReference type="RuleBase" id="RU003662"/>
    </source>
</evidence>
<proteinExistence type="inferred from homology"/>
<dbReference type="NCBIfam" id="TIGR00262">
    <property type="entry name" value="trpA"/>
    <property type="match status" value="1"/>
</dbReference>
<protein>
    <recommendedName>
        <fullName evidence="3">tryptophan synthase</fullName>
        <ecNumber evidence="3">4.2.1.20</ecNumber>
    </recommendedName>
</protein>
<dbReference type="Proteomes" id="UP000019277">
    <property type="component" value="Unassembled WGS sequence"/>
</dbReference>
<dbReference type="InterPro" id="IPR011060">
    <property type="entry name" value="RibuloseP-bd_barrel"/>
</dbReference>
<keyword evidence="5" id="KW-0822">Tryptophan biosynthesis</keyword>
<dbReference type="STRING" id="909613.UO65_3398"/>
<dbReference type="AlphaFoldDB" id="W7IX01"/>
<comment type="similarity">
    <text evidence="9">Belongs to the TrpA family.</text>
</comment>
<dbReference type="PANTHER" id="PTHR43406">
    <property type="entry name" value="TRYPTOPHAN SYNTHASE, ALPHA CHAIN"/>
    <property type="match status" value="1"/>
</dbReference>
<dbReference type="eggNOG" id="COG0159">
    <property type="taxonomic scope" value="Bacteria"/>
</dbReference>
<reference evidence="10 11" key="1">
    <citation type="journal article" date="2014" name="Genome Announc.">
        <title>Draft Genome Sequence of the Antitrypanosomally Active Sponge-Associated Bacterium Actinokineospora sp. Strain EG49.</title>
        <authorList>
            <person name="Harjes J."/>
            <person name="Ryu T."/>
            <person name="Abdelmohsen U.R."/>
            <person name="Moitinho-Silva L."/>
            <person name="Horn H."/>
            <person name="Ravasi T."/>
            <person name="Hentschel U."/>
        </authorList>
    </citation>
    <scope>NUCLEOTIDE SEQUENCE [LARGE SCALE GENOMIC DNA]</scope>
    <source>
        <strain evidence="10 11">EG49</strain>
    </source>
</reference>
<organism evidence="10 11">
    <name type="scientific">Actinokineospora spheciospongiae</name>
    <dbReference type="NCBI Taxonomy" id="909613"/>
    <lineage>
        <taxon>Bacteria</taxon>
        <taxon>Bacillati</taxon>
        <taxon>Actinomycetota</taxon>
        <taxon>Actinomycetes</taxon>
        <taxon>Pseudonocardiales</taxon>
        <taxon>Pseudonocardiaceae</taxon>
        <taxon>Actinokineospora</taxon>
    </lineage>
</organism>
<name>W7IX01_9PSEU</name>
<evidence type="ECO:0000256" key="2">
    <source>
        <dbReference type="ARBA" id="ARBA00011270"/>
    </source>
</evidence>
<evidence type="ECO:0000256" key="1">
    <source>
        <dbReference type="ARBA" id="ARBA00004733"/>
    </source>
</evidence>
<evidence type="ECO:0000256" key="4">
    <source>
        <dbReference type="ARBA" id="ARBA00022605"/>
    </source>
</evidence>
<evidence type="ECO:0000313" key="11">
    <source>
        <dbReference type="Proteomes" id="UP000019277"/>
    </source>
</evidence>
<dbReference type="PATRIC" id="fig|909613.9.peg.3399"/>
<comment type="pathway">
    <text evidence="1">Amino-acid biosynthesis; L-tryptophan biosynthesis; L-tryptophan from chorismate: step 5/5.</text>
</comment>
<comment type="catalytic activity">
    <reaction evidence="8">
        <text>(1S,2R)-1-C-(indol-3-yl)glycerol 3-phosphate + L-serine = D-glyceraldehyde 3-phosphate + L-tryptophan + H2O</text>
        <dbReference type="Rhea" id="RHEA:10532"/>
        <dbReference type="ChEBI" id="CHEBI:15377"/>
        <dbReference type="ChEBI" id="CHEBI:33384"/>
        <dbReference type="ChEBI" id="CHEBI:57912"/>
        <dbReference type="ChEBI" id="CHEBI:58866"/>
        <dbReference type="ChEBI" id="CHEBI:59776"/>
        <dbReference type="EC" id="4.2.1.20"/>
    </reaction>
</comment>
<dbReference type="RefSeq" id="WP_035283468.1">
    <property type="nucleotide sequence ID" value="NZ_AYXG01000118.1"/>
</dbReference>
<dbReference type="PANTHER" id="PTHR43406:SF1">
    <property type="entry name" value="TRYPTOPHAN SYNTHASE ALPHA CHAIN, CHLOROPLASTIC"/>
    <property type="match status" value="1"/>
</dbReference>
<keyword evidence="4" id="KW-0028">Amino-acid biosynthesis</keyword>
<dbReference type="Pfam" id="PF00290">
    <property type="entry name" value="Trp_syntA"/>
    <property type="match status" value="1"/>
</dbReference>
<dbReference type="InterPro" id="IPR013785">
    <property type="entry name" value="Aldolase_TIM"/>
</dbReference>
<gene>
    <name evidence="10" type="ORF">UO65_3398</name>
</gene>
<comment type="subunit">
    <text evidence="2">Tetramer of two alpha and two beta chains.</text>
</comment>
<evidence type="ECO:0000256" key="3">
    <source>
        <dbReference type="ARBA" id="ARBA00012043"/>
    </source>
</evidence>
<keyword evidence="6" id="KW-0057">Aromatic amino acid biosynthesis</keyword>
<dbReference type="Gene3D" id="3.20.20.70">
    <property type="entry name" value="Aldolase class I"/>
    <property type="match status" value="1"/>
</dbReference>
<dbReference type="GO" id="GO:0005829">
    <property type="term" value="C:cytosol"/>
    <property type="evidence" value="ECO:0007669"/>
    <property type="project" value="TreeGrafter"/>
</dbReference>